<dbReference type="InterPro" id="IPR029069">
    <property type="entry name" value="HotDog_dom_sf"/>
</dbReference>
<gene>
    <name evidence="6" type="primary">paaZ</name>
    <name evidence="6" type="ORF">WDS16_20375</name>
</gene>
<dbReference type="RefSeq" id="WP_338887210.1">
    <property type="nucleotide sequence ID" value="NZ_CP147846.1"/>
</dbReference>
<feature type="domain" description="MaoC-like" evidence="5">
    <location>
        <begin position="544"/>
        <end position="631"/>
    </location>
</feature>
<dbReference type="PANTHER" id="PTHR43111:SF1">
    <property type="entry name" value="ALDEHYDE DEHYDROGENASE B-RELATED"/>
    <property type="match status" value="1"/>
</dbReference>
<dbReference type="EMBL" id="CP147846">
    <property type="protein sequence ID" value="WXG67571.1"/>
    <property type="molecule type" value="Genomic_DNA"/>
</dbReference>
<evidence type="ECO:0000256" key="3">
    <source>
        <dbReference type="ARBA" id="ARBA00023002"/>
    </source>
</evidence>
<comment type="similarity">
    <text evidence="1">Belongs to the enoyl-CoA hydratase/isomerase family.</text>
</comment>
<feature type="domain" description="Aldehyde dehydrogenase" evidence="4">
    <location>
        <begin position="23"/>
        <end position="438"/>
    </location>
</feature>
<organism evidence="6 7">
    <name type="scientific">Rhodococcus sovatensis</name>
    <dbReference type="NCBI Taxonomy" id="1805840"/>
    <lineage>
        <taxon>Bacteria</taxon>
        <taxon>Bacillati</taxon>
        <taxon>Actinomycetota</taxon>
        <taxon>Actinomycetes</taxon>
        <taxon>Mycobacteriales</taxon>
        <taxon>Nocardiaceae</taxon>
        <taxon>Rhodococcus</taxon>
    </lineage>
</organism>
<dbReference type="Gene3D" id="3.40.605.10">
    <property type="entry name" value="Aldehyde Dehydrogenase, Chain A, domain 1"/>
    <property type="match status" value="1"/>
</dbReference>
<comment type="similarity">
    <text evidence="2">Belongs to the aldehyde dehydrogenase family.</text>
</comment>
<dbReference type="InterPro" id="IPR015590">
    <property type="entry name" value="Aldehyde_DH_dom"/>
</dbReference>
<dbReference type="InterPro" id="IPR016161">
    <property type="entry name" value="Ald_DH/histidinol_DH"/>
</dbReference>
<dbReference type="Gene3D" id="3.10.129.10">
    <property type="entry name" value="Hotdog Thioesterase"/>
    <property type="match status" value="1"/>
</dbReference>
<dbReference type="PANTHER" id="PTHR43111">
    <property type="entry name" value="ALDEHYDE DEHYDROGENASE B-RELATED"/>
    <property type="match status" value="1"/>
</dbReference>
<proteinExistence type="inferred from homology"/>
<evidence type="ECO:0000259" key="5">
    <source>
        <dbReference type="Pfam" id="PF01575"/>
    </source>
</evidence>
<dbReference type="NCBIfam" id="NF008868">
    <property type="entry name" value="PRK11903.1"/>
    <property type="match status" value="1"/>
</dbReference>
<dbReference type="Gene3D" id="3.40.309.10">
    <property type="entry name" value="Aldehyde Dehydrogenase, Chain A, domain 2"/>
    <property type="match status" value="1"/>
</dbReference>
<dbReference type="Proteomes" id="UP001432000">
    <property type="component" value="Chromosome"/>
</dbReference>
<dbReference type="InterPro" id="IPR016163">
    <property type="entry name" value="Ald_DH_C"/>
</dbReference>
<dbReference type="Pfam" id="PF00171">
    <property type="entry name" value="Aldedh"/>
    <property type="match status" value="1"/>
</dbReference>
<evidence type="ECO:0000256" key="2">
    <source>
        <dbReference type="ARBA" id="ARBA00009986"/>
    </source>
</evidence>
<reference evidence="6 7" key="1">
    <citation type="submission" date="2024-03" db="EMBL/GenBank/DDBJ databases">
        <title>Natural products discovery in diverse microorganisms through a two-stage MS feature dereplication strategy.</title>
        <authorList>
            <person name="Zhang R."/>
        </authorList>
    </citation>
    <scope>NUCLEOTIDE SEQUENCE [LARGE SCALE GENOMIC DNA]</scope>
    <source>
        <strain evidence="6 7">18930</strain>
    </source>
</reference>
<dbReference type="SUPFAM" id="SSF53720">
    <property type="entry name" value="ALDH-like"/>
    <property type="match status" value="1"/>
</dbReference>
<dbReference type="InterPro" id="IPR002539">
    <property type="entry name" value="MaoC-like_dom"/>
</dbReference>
<dbReference type="InterPro" id="IPR016162">
    <property type="entry name" value="Ald_DH_N"/>
</dbReference>
<dbReference type="InterPro" id="IPR011966">
    <property type="entry name" value="PaaN-DH"/>
</dbReference>
<sequence>MSRLLESYAQGRWFTASDEGSPLLSALDSTEVARISSTGLDVAGMIEYARSVGGPALAALTFHERAALLKQLGLTLMAGKDEFYEISTLTGATTRDSGVDIDGGFGTVLSYASKARRELPNDTVYLDGDIEQLGKKGTFLGQHIYTSRRGVAVQINAFNFPVWGFLEKLAPAFIAGVPSIVKPASQSAYLTELVFRRIIESGILPEGSVQLLCGSARGIIDHLGGQDSVAFTGSADTAAVLRAHPNVVGEGVHFTAEADSLNASILGSDVAQTDPEFDLFVKGVFTEMTVKAGQKCTAIRRVLVPQSMVDPVVEALSARLEKVVVGDPRTEGVTMGALASIDQRDEVLKSVRALTKSASVVFGDPEAVDPRPGAFMAPVLLKAGDASAPEPHEIEAFGPVSTVIGYENTSDLLDLVARGKGSLVASLVTKDSAIAREVVLGSAPYHGRILVLNSEDAKESTGHGSPLPVLVHGGPGRAGGGEELGGMRGVLHHMQRTAIQGTPDVLTAVGNKWVAGSARVTGDVHPFRKDLGELALGDTIVGGPRQVTRADIDHFAEFTGDTFYAHTDPEAAAANPLFGGIVAHGYLVVSLAAGLFVDPAPGPVLANFGVDNLRFLTPVKAEDSLTVTLTAKLITPRQSADYGEVRWDAVVVNHEGDPVATYDVLTLVAKPEAVS</sequence>
<keyword evidence="7" id="KW-1185">Reference proteome</keyword>
<evidence type="ECO:0000259" key="4">
    <source>
        <dbReference type="Pfam" id="PF00171"/>
    </source>
</evidence>
<dbReference type="SUPFAM" id="SSF54637">
    <property type="entry name" value="Thioesterase/thiol ester dehydrase-isomerase"/>
    <property type="match status" value="1"/>
</dbReference>
<evidence type="ECO:0000256" key="1">
    <source>
        <dbReference type="ARBA" id="ARBA00005254"/>
    </source>
</evidence>
<name>A0ABZ2PIH9_9NOCA</name>
<protein>
    <submittedName>
        <fullName evidence="6">Phenylacetic acid degradation bifunctional protein PaaZ</fullName>
    </submittedName>
</protein>
<dbReference type="CDD" id="cd07128">
    <property type="entry name" value="ALDH_MaoC-N"/>
    <property type="match status" value="1"/>
</dbReference>
<accession>A0ABZ2PIH9</accession>
<evidence type="ECO:0000313" key="6">
    <source>
        <dbReference type="EMBL" id="WXG67571.1"/>
    </source>
</evidence>
<keyword evidence="3" id="KW-0560">Oxidoreductase</keyword>
<evidence type="ECO:0000313" key="7">
    <source>
        <dbReference type="Proteomes" id="UP001432000"/>
    </source>
</evidence>
<dbReference type="NCBIfam" id="TIGR02278">
    <property type="entry name" value="PaaN-DH"/>
    <property type="match status" value="1"/>
</dbReference>
<dbReference type="Pfam" id="PF01575">
    <property type="entry name" value="MaoC_dehydratas"/>
    <property type="match status" value="1"/>
</dbReference>